<evidence type="ECO:0000313" key="1">
    <source>
        <dbReference type="EMBL" id="RDC42286.1"/>
    </source>
</evidence>
<reference evidence="1 2" key="1">
    <citation type="journal article" date="2018" name="Elife">
        <title>Discovery and characterization of a prevalent human gut bacterial enzyme sufficient for the inactivation of a family of plant toxins.</title>
        <authorList>
            <person name="Koppel N."/>
            <person name="Bisanz J.E."/>
            <person name="Pandelia M.E."/>
            <person name="Turnbaugh P.J."/>
            <person name="Balskus E.P."/>
        </authorList>
    </citation>
    <scope>NUCLEOTIDE SEQUENCE [LARGE SCALE GENOMIC DNA]</scope>
    <source>
        <strain evidence="1 2">OB21 GAM 11</strain>
    </source>
</reference>
<sequence length="98" mass="10990">MTDAMVTGRMPERKKQQGLRVLKRDGMNASQAVNLLFDRLIEEGSADFLLQDGDASADERWASAARFVDSLSRKRSTRFDDMTKAEIKLDRLAAKGLV</sequence>
<dbReference type="AlphaFoldDB" id="A0A369NYH0"/>
<gene>
    <name evidence="1" type="ORF">C1850_10145</name>
</gene>
<dbReference type="RefSeq" id="WP_022739605.1">
    <property type="nucleotide sequence ID" value="NZ_AP024470.1"/>
</dbReference>
<dbReference type="Proteomes" id="UP000253805">
    <property type="component" value="Unassembled WGS sequence"/>
</dbReference>
<protein>
    <submittedName>
        <fullName evidence="1">RelB/DinJ family addiction module antitoxin</fullName>
    </submittedName>
</protein>
<comment type="caution">
    <text evidence="1">The sequence shown here is derived from an EMBL/GenBank/DDBJ whole genome shotgun (WGS) entry which is preliminary data.</text>
</comment>
<proteinExistence type="predicted"/>
<dbReference type="GeneID" id="62677361"/>
<name>A0A369NYH0_9ACTN</name>
<evidence type="ECO:0000313" key="2">
    <source>
        <dbReference type="Proteomes" id="UP000253805"/>
    </source>
</evidence>
<dbReference type="GO" id="GO:0006355">
    <property type="term" value="P:regulation of DNA-templated transcription"/>
    <property type="evidence" value="ECO:0007669"/>
    <property type="project" value="InterPro"/>
</dbReference>
<dbReference type="EMBL" id="PPUT01000031">
    <property type="protein sequence ID" value="RDC42286.1"/>
    <property type="molecule type" value="Genomic_DNA"/>
</dbReference>
<dbReference type="Gene3D" id="1.10.1220.10">
    <property type="entry name" value="Met repressor-like"/>
    <property type="match status" value="1"/>
</dbReference>
<dbReference type="InterPro" id="IPR013321">
    <property type="entry name" value="Arc_rbn_hlx_hlx"/>
</dbReference>
<accession>A0A369NYH0</accession>
<organism evidence="1 2">
    <name type="scientific">Adlercreutzia equolifaciens subsp. celatus</name>
    <dbReference type="NCBI Taxonomy" id="394340"/>
    <lineage>
        <taxon>Bacteria</taxon>
        <taxon>Bacillati</taxon>
        <taxon>Actinomycetota</taxon>
        <taxon>Coriobacteriia</taxon>
        <taxon>Eggerthellales</taxon>
        <taxon>Eggerthellaceae</taxon>
        <taxon>Adlercreutzia</taxon>
    </lineage>
</organism>